<dbReference type="PANTHER" id="PTHR43133:SF60">
    <property type="entry name" value="RNA POLYMERASE SIGMA FACTOR SIGV"/>
    <property type="match status" value="1"/>
</dbReference>
<dbReference type="InterPro" id="IPR013325">
    <property type="entry name" value="RNA_pol_sigma_r2"/>
</dbReference>
<dbReference type="PANTHER" id="PTHR43133">
    <property type="entry name" value="RNA POLYMERASE ECF-TYPE SIGMA FACTO"/>
    <property type="match status" value="1"/>
</dbReference>
<keyword evidence="2" id="KW-0805">Transcription regulation</keyword>
<dbReference type="EMBL" id="FOCG01000001">
    <property type="protein sequence ID" value="SEM60328.1"/>
    <property type="molecule type" value="Genomic_DNA"/>
</dbReference>
<gene>
    <name evidence="7" type="ORF">SAMN05216180_0806</name>
</gene>
<evidence type="ECO:0000259" key="6">
    <source>
        <dbReference type="Pfam" id="PF08281"/>
    </source>
</evidence>
<dbReference type="InterPro" id="IPR036388">
    <property type="entry name" value="WH-like_DNA-bd_sf"/>
</dbReference>
<dbReference type="InterPro" id="IPR007627">
    <property type="entry name" value="RNA_pol_sigma70_r2"/>
</dbReference>
<dbReference type="RefSeq" id="WP_242943073.1">
    <property type="nucleotide sequence ID" value="NZ_FOCG01000001.1"/>
</dbReference>
<evidence type="ECO:0000256" key="2">
    <source>
        <dbReference type="ARBA" id="ARBA00023015"/>
    </source>
</evidence>
<dbReference type="SUPFAM" id="SSF88659">
    <property type="entry name" value="Sigma3 and sigma4 domains of RNA polymerase sigma factors"/>
    <property type="match status" value="1"/>
</dbReference>
<reference evidence="7 8" key="1">
    <citation type="submission" date="2016-10" db="EMBL/GenBank/DDBJ databases">
        <authorList>
            <person name="de Groot N.N."/>
        </authorList>
    </citation>
    <scope>NUCLEOTIDE SEQUENCE [LARGE SCALE GENOMIC DNA]</scope>
    <source>
        <strain evidence="7 8">CGMCC 1.5070</strain>
    </source>
</reference>
<feature type="domain" description="RNA polymerase sigma-70 region 2" evidence="5">
    <location>
        <begin position="27"/>
        <end position="90"/>
    </location>
</feature>
<organism evidence="7 8">
    <name type="scientific">Hydrogenoanaerobacterium saccharovorans</name>
    <dbReference type="NCBI Taxonomy" id="474960"/>
    <lineage>
        <taxon>Bacteria</taxon>
        <taxon>Bacillati</taxon>
        <taxon>Bacillota</taxon>
        <taxon>Clostridia</taxon>
        <taxon>Eubacteriales</taxon>
        <taxon>Oscillospiraceae</taxon>
        <taxon>Hydrogenoanaerobacterium</taxon>
    </lineage>
</organism>
<protein>
    <submittedName>
        <fullName evidence="7">RNA polymerase sigma-70 factor, ECF subfamily</fullName>
    </submittedName>
</protein>
<comment type="similarity">
    <text evidence="1">Belongs to the sigma-70 factor family. ECF subfamily.</text>
</comment>
<dbReference type="Gene3D" id="1.10.10.10">
    <property type="entry name" value="Winged helix-like DNA-binding domain superfamily/Winged helix DNA-binding domain"/>
    <property type="match status" value="1"/>
</dbReference>
<dbReference type="Pfam" id="PF08281">
    <property type="entry name" value="Sigma70_r4_2"/>
    <property type="match status" value="1"/>
</dbReference>
<sequence>MIRIINCTTQKGGEHKPKMTNEEFEQLIERYEKLVFTICYQMVRDFHEAQNLAQDTFFSAYQHIDSCPAESYKPWLARIATNKAKDYLKSAYMRRVIVSDDEKFSNIPAENSPDEIYIESETEQNIRDKIEALKEPYLKVSTMYFIEDKNVEEISKLLGRPKKTVQTQIYRAKNLLQQLIKEERQT</sequence>
<dbReference type="Proteomes" id="UP000199158">
    <property type="component" value="Unassembled WGS sequence"/>
</dbReference>
<dbReference type="InterPro" id="IPR013249">
    <property type="entry name" value="RNA_pol_sigma70_r4_t2"/>
</dbReference>
<proteinExistence type="inferred from homology"/>
<dbReference type="SUPFAM" id="SSF88946">
    <property type="entry name" value="Sigma2 domain of RNA polymerase sigma factors"/>
    <property type="match status" value="1"/>
</dbReference>
<keyword evidence="4" id="KW-0804">Transcription</keyword>
<keyword evidence="8" id="KW-1185">Reference proteome</keyword>
<dbReference type="InterPro" id="IPR013324">
    <property type="entry name" value="RNA_pol_sigma_r3/r4-like"/>
</dbReference>
<evidence type="ECO:0000313" key="7">
    <source>
        <dbReference type="EMBL" id="SEM60328.1"/>
    </source>
</evidence>
<dbReference type="Pfam" id="PF04542">
    <property type="entry name" value="Sigma70_r2"/>
    <property type="match status" value="1"/>
</dbReference>
<dbReference type="GO" id="GO:0003677">
    <property type="term" value="F:DNA binding"/>
    <property type="evidence" value="ECO:0007669"/>
    <property type="project" value="InterPro"/>
</dbReference>
<evidence type="ECO:0000256" key="4">
    <source>
        <dbReference type="ARBA" id="ARBA00023163"/>
    </source>
</evidence>
<accession>A0A1H7ZS04</accession>
<evidence type="ECO:0000313" key="8">
    <source>
        <dbReference type="Proteomes" id="UP000199158"/>
    </source>
</evidence>
<evidence type="ECO:0000256" key="1">
    <source>
        <dbReference type="ARBA" id="ARBA00010641"/>
    </source>
</evidence>
<dbReference type="GO" id="GO:0016987">
    <property type="term" value="F:sigma factor activity"/>
    <property type="evidence" value="ECO:0007669"/>
    <property type="project" value="UniProtKB-KW"/>
</dbReference>
<dbReference type="Gene3D" id="1.10.1740.10">
    <property type="match status" value="1"/>
</dbReference>
<dbReference type="STRING" id="474960.SAMN05216180_0806"/>
<dbReference type="AlphaFoldDB" id="A0A1H7ZS04"/>
<evidence type="ECO:0000259" key="5">
    <source>
        <dbReference type="Pfam" id="PF04542"/>
    </source>
</evidence>
<name>A0A1H7ZS04_9FIRM</name>
<dbReference type="GO" id="GO:0006352">
    <property type="term" value="P:DNA-templated transcription initiation"/>
    <property type="evidence" value="ECO:0007669"/>
    <property type="project" value="InterPro"/>
</dbReference>
<evidence type="ECO:0000256" key="3">
    <source>
        <dbReference type="ARBA" id="ARBA00023082"/>
    </source>
</evidence>
<dbReference type="NCBIfam" id="TIGR02937">
    <property type="entry name" value="sigma70-ECF"/>
    <property type="match status" value="1"/>
</dbReference>
<feature type="domain" description="RNA polymerase sigma factor 70 region 4 type 2" evidence="6">
    <location>
        <begin position="124"/>
        <end position="174"/>
    </location>
</feature>
<dbReference type="InterPro" id="IPR039425">
    <property type="entry name" value="RNA_pol_sigma-70-like"/>
</dbReference>
<keyword evidence="3" id="KW-0731">Sigma factor</keyword>
<dbReference type="InterPro" id="IPR014284">
    <property type="entry name" value="RNA_pol_sigma-70_dom"/>
</dbReference>